<reference evidence="2 3" key="1">
    <citation type="submission" date="2017-09" db="EMBL/GenBank/DDBJ databases">
        <title>Depth-based differentiation of microbial function through sediment-hosted aquifers and enrichment of novel symbionts in the deep terrestrial subsurface.</title>
        <authorList>
            <person name="Probst A.J."/>
            <person name="Ladd B."/>
            <person name="Jarett J.K."/>
            <person name="Geller-Mcgrath D.E."/>
            <person name="Sieber C.M."/>
            <person name="Emerson J.B."/>
            <person name="Anantharaman K."/>
            <person name="Thomas B.C."/>
            <person name="Malmstrom R."/>
            <person name="Stieglmeier M."/>
            <person name="Klingl A."/>
            <person name="Woyke T."/>
            <person name="Ryan C.M."/>
            <person name="Banfield J.F."/>
        </authorList>
    </citation>
    <scope>NUCLEOTIDE SEQUENCE [LARGE SCALE GENOMIC DNA]</scope>
    <source>
        <strain evidence="2">CG11_big_fil_rev_8_21_14_0_20_37_16</strain>
    </source>
</reference>
<sequence>MHKFEESSIKQFDWWAKNQNLFLFWFSFLNKQIAKIVNPKVNSSLLDVGCGWGLLLTHLLASGRNLKLYGIDISPLMVSTAKSAFKNVKNVEILEGSADNLPYEDNMFDYVTCILSFHHHPDSLKSLKEMHRVLKPHGKLILLDQCNNGLIRKFFLRIVDLFFQEKNTHVYAKEEMLEMFSRTGFINSTQRAQNYYRLLTVGEKK</sequence>
<dbReference type="AlphaFoldDB" id="A0A2H0KK63"/>
<dbReference type="InterPro" id="IPR029063">
    <property type="entry name" value="SAM-dependent_MTases_sf"/>
</dbReference>
<name>A0A2H0KK63_9BACT</name>
<gene>
    <name evidence="2" type="ORF">COV87_02230</name>
</gene>
<dbReference type="PANTHER" id="PTHR43591">
    <property type="entry name" value="METHYLTRANSFERASE"/>
    <property type="match status" value="1"/>
</dbReference>
<organism evidence="2 3">
    <name type="scientific">Candidatus Roizmanbacteria bacterium CG11_big_fil_rev_8_21_14_0_20_37_16</name>
    <dbReference type="NCBI Taxonomy" id="1974857"/>
    <lineage>
        <taxon>Bacteria</taxon>
        <taxon>Candidatus Roizmaniibacteriota</taxon>
    </lineage>
</organism>
<dbReference type="SUPFAM" id="SSF53335">
    <property type="entry name" value="S-adenosyl-L-methionine-dependent methyltransferases"/>
    <property type="match status" value="1"/>
</dbReference>
<dbReference type="PANTHER" id="PTHR43591:SF24">
    <property type="entry name" value="2-METHOXY-6-POLYPRENYL-1,4-BENZOQUINOL METHYLASE, MITOCHONDRIAL"/>
    <property type="match status" value="1"/>
</dbReference>
<dbReference type="InterPro" id="IPR013216">
    <property type="entry name" value="Methyltransf_11"/>
</dbReference>
<proteinExistence type="predicted"/>
<dbReference type="CDD" id="cd02440">
    <property type="entry name" value="AdoMet_MTases"/>
    <property type="match status" value="1"/>
</dbReference>
<evidence type="ECO:0000313" key="2">
    <source>
        <dbReference type="EMBL" id="PIQ71641.1"/>
    </source>
</evidence>
<evidence type="ECO:0000313" key="3">
    <source>
        <dbReference type="Proteomes" id="UP000229497"/>
    </source>
</evidence>
<dbReference type="GO" id="GO:0008757">
    <property type="term" value="F:S-adenosylmethionine-dependent methyltransferase activity"/>
    <property type="evidence" value="ECO:0007669"/>
    <property type="project" value="InterPro"/>
</dbReference>
<dbReference type="Proteomes" id="UP000229497">
    <property type="component" value="Unassembled WGS sequence"/>
</dbReference>
<feature type="domain" description="Methyltransferase type 11" evidence="1">
    <location>
        <begin position="46"/>
        <end position="142"/>
    </location>
</feature>
<dbReference type="Pfam" id="PF08241">
    <property type="entry name" value="Methyltransf_11"/>
    <property type="match status" value="1"/>
</dbReference>
<protein>
    <recommendedName>
        <fullName evidence="1">Methyltransferase type 11 domain-containing protein</fullName>
    </recommendedName>
</protein>
<evidence type="ECO:0000259" key="1">
    <source>
        <dbReference type="Pfam" id="PF08241"/>
    </source>
</evidence>
<dbReference type="EMBL" id="PCVK01000064">
    <property type="protein sequence ID" value="PIQ71641.1"/>
    <property type="molecule type" value="Genomic_DNA"/>
</dbReference>
<comment type="caution">
    <text evidence="2">The sequence shown here is derived from an EMBL/GenBank/DDBJ whole genome shotgun (WGS) entry which is preliminary data.</text>
</comment>
<accession>A0A2H0KK63</accession>
<dbReference type="Gene3D" id="3.40.50.150">
    <property type="entry name" value="Vaccinia Virus protein VP39"/>
    <property type="match status" value="1"/>
</dbReference>